<keyword evidence="2" id="KW-0028">Amino-acid biosynthesis</keyword>
<dbReference type="Gene3D" id="3.40.50.720">
    <property type="entry name" value="NAD(P)-binding Rossmann-like Domain"/>
    <property type="match status" value="1"/>
</dbReference>
<proteinExistence type="predicted"/>
<comment type="pathway">
    <text evidence="1">Metabolic intermediate biosynthesis; chorismate biosynthesis; chorismate from D-erythrose 4-phosphate and phosphoenolpyruvate: step 4/7.</text>
</comment>
<dbReference type="Gene3D" id="3.40.50.10860">
    <property type="entry name" value="Leucine Dehydrogenase, chain A, domain 1"/>
    <property type="match status" value="1"/>
</dbReference>
<dbReference type="PANTHER" id="PTHR21089">
    <property type="entry name" value="SHIKIMATE DEHYDROGENASE"/>
    <property type="match status" value="1"/>
</dbReference>
<dbReference type="InterPro" id="IPR022893">
    <property type="entry name" value="Shikimate_DH_fam"/>
</dbReference>
<evidence type="ECO:0000259" key="3">
    <source>
        <dbReference type="Pfam" id="PF08501"/>
    </source>
</evidence>
<sequence length="307" mass="32233">MVRPSAGVLGHPISHSKSPALHRAAYRALGLHVAYDAHDVTPEALPAFMAGLDRSPETGYDWLGFSVTMPLKSAMMPLVDRYSPRAERLGFLNTVVWDGNGISTAYNTDVEGIVESLVFAGYSREVTGGRMGILGGGGTAAAAIAAAEKLGLAGVDLFVRTPAKAAEHAELARGFGLTPRVRLLEDFPTAARGFRAVVATLPPRAADPTAEALAGALSEAQKGDTAGNAEASPLPPLLDAAYDPWPSALARSWQDQGGQVVSGLEMLLYQAVEQVRLCTERLRPAGTEPDWPAVVAAMAAAIDLPER</sequence>
<dbReference type="Proteomes" id="UP000642509">
    <property type="component" value="Unassembled WGS sequence"/>
</dbReference>
<name>A0ABQ2M3W9_9MICC</name>
<evidence type="ECO:0000313" key="4">
    <source>
        <dbReference type="EMBL" id="GGO46576.1"/>
    </source>
</evidence>
<evidence type="ECO:0000256" key="1">
    <source>
        <dbReference type="ARBA" id="ARBA00004871"/>
    </source>
</evidence>
<dbReference type="Pfam" id="PF08501">
    <property type="entry name" value="Shikimate_dh_N"/>
    <property type="match status" value="1"/>
</dbReference>
<keyword evidence="2" id="KW-0057">Aromatic amino acid biosynthesis</keyword>
<dbReference type="InterPro" id="IPR036291">
    <property type="entry name" value="NAD(P)-bd_dom_sf"/>
</dbReference>
<dbReference type="PANTHER" id="PTHR21089:SF1">
    <property type="entry name" value="BIFUNCTIONAL 3-DEHYDROQUINATE DEHYDRATASE_SHIKIMATE DEHYDROGENASE, CHLOROPLASTIC"/>
    <property type="match status" value="1"/>
</dbReference>
<feature type="domain" description="Shikimate dehydrogenase substrate binding N-terminal" evidence="3">
    <location>
        <begin position="8"/>
        <end position="95"/>
    </location>
</feature>
<dbReference type="SUPFAM" id="SSF53223">
    <property type="entry name" value="Aminoacid dehydrogenase-like, N-terminal domain"/>
    <property type="match status" value="1"/>
</dbReference>
<keyword evidence="5" id="KW-1185">Reference proteome</keyword>
<reference evidence="5" key="1">
    <citation type="journal article" date="2019" name="Int. J. Syst. Evol. Microbiol.">
        <title>The Global Catalogue of Microorganisms (GCM) 10K type strain sequencing project: providing services to taxonomists for standard genome sequencing and annotation.</title>
        <authorList>
            <consortium name="The Broad Institute Genomics Platform"/>
            <consortium name="The Broad Institute Genome Sequencing Center for Infectious Disease"/>
            <person name="Wu L."/>
            <person name="Ma J."/>
        </authorList>
    </citation>
    <scope>NUCLEOTIDE SEQUENCE [LARGE SCALE GENOMIC DNA]</scope>
    <source>
        <strain evidence="5">CGMCC 1.7064</strain>
    </source>
</reference>
<evidence type="ECO:0000313" key="5">
    <source>
        <dbReference type="Proteomes" id="UP000642509"/>
    </source>
</evidence>
<protein>
    <submittedName>
        <fullName evidence="4">Shikimate 5-dehydrogenase</fullName>
    </submittedName>
</protein>
<dbReference type="EMBL" id="BMLQ01000006">
    <property type="protein sequence ID" value="GGO46576.1"/>
    <property type="molecule type" value="Genomic_DNA"/>
</dbReference>
<gene>
    <name evidence="4" type="primary">aroE</name>
    <name evidence="4" type="ORF">GCM10010977_21850</name>
</gene>
<dbReference type="SUPFAM" id="SSF51735">
    <property type="entry name" value="NAD(P)-binding Rossmann-fold domains"/>
    <property type="match status" value="1"/>
</dbReference>
<dbReference type="InterPro" id="IPR046346">
    <property type="entry name" value="Aminoacid_DH-like_N_sf"/>
</dbReference>
<dbReference type="InterPro" id="IPR013708">
    <property type="entry name" value="Shikimate_DH-bd_N"/>
</dbReference>
<organism evidence="4 5">
    <name type="scientific">Citricoccus zhacaiensis</name>
    <dbReference type="NCBI Taxonomy" id="489142"/>
    <lineage>
        <taxon>Bacteria</taxon>
        <taxon>Bacillati</taxon>
        <taxon>Actinomycetota</taxon>
        <taxon>Actinomycetes</taxon>
        <taxon>Micrococcales</taxon>
        <taxon>Micrococcaceae</taxon>
        <taxon>Citricoccus</taxon>
    </lineage>
</organism>
<evidence type="ECO:0000256" key="2">
    <source>
        <dbReference type="ARBA" id="ARBA00023141"/>
    </source>
</evidence>
<accession>A0ABQ2M3W9</accession>
<comment type="caution">
    <text evidence="4">The sequence shown here is derived from an EMBL/GenBank/DDBJ whole genome shotgun (WGS) entry which is preliminary data.</text>
</comment>